<sequence length="75" mass="8315">MIRNIEADGTRSGHLHLRNNIRCGDDHVIPLQFVYDAADCRTFYKIDSMLSGVCIPESTGHRSSVLGSTFYASPT</sequence>
<dbReference type="OrthoDB" id="27214at2759"/>
<dbReference type="HOGENOM" id="CLU_2672681_0_0_1"/>
<keyword evidence="2" id="KW-1185">Reference proteome</keyword>
<protein>
    <submittedName>
        <fullName evidence="1">Uncharacterized protein</fullName>
    </submittedName>
</protein>
<dbReference type="EMBL" id="KB456260">
    <property type="protein sequence ID" value="EMF17598.1"/>
    <property type="molecule type" value="Genomic_DNA"/>
</dbReference>
<reference evidence="1 2" key="1">
    <citation type="journal article" date="2012" name="PLoS Pathog.">
        <title>Diverse lifestyles and strategies of plant pathogenesis encoded in the genomes of eighteen Dothideomycetes fungi.</title>
        <authorList>
            <person name="Ohm R.A."/>
            <person name="Feau N."/>
            <person name="Henrissat B."/>
            <person name="Schoch C.L."/>
            <person name="Horwitz B.A."/>
            <person name="Barry K.W."/>
            <person name="Condon B.J."/>
            <person name="Copeland A.C."/>
            <person name="Dhillon B."/>
            <person name="Glaser F."/>
            <person name="Hesse C.N."/>
            <person name="Kosti I."/>
            <person name="LaButti K."/>
            <person name="Lindquist E.A."/>
            <person name="Lucas S."/>
            <person name="Salamov A.A."/>
            <person name="Bradshaw R.E."/>
            <person name="Ciuffetti L."/>
            <person name="Hamelin R.C."/>
            <person name="Kema G.H.J."/>
            <person name="Lawrence C."/>
            <person name="Scott J.A."/>
            <person name="Spatafora J.W."/>
            <person name="Turgeon B.G."/>
            <person name="de Wit P.J.G.M."/>
            <person name="Zhong S."/>
            <person name="Goodwin S.B."/>
            <person name="Grigoriev I.V."/>
        </authorList>
    </citation>
    <scope>NUCLEOTIDE SEQUENCE [LARGE SCALE GENOMIC DNA]</scope>
    <source>
        <strain evidence="1 2">SO2202</strain>
    </source>
</reference>
<evidence type="ECO:0000313" key="1">
    <source>
        <dbReference type="EMBL" id="EMF17598.1"/>
    </source>
</evidence>
<dbReference type="RefSeq" id="XP_016765719.1">
    <property type="nucleotide sequence ID" value="XM_016903743.1"/>
</dbReference>
<accession>N1QN95</accession>
<evidence type="ECO:0000313" key="2">
    <source>
        <dbReference type="Proteomes" id="UP000016931"/>
    </source>
</evidence>
<gene>
    <name evidence="1" type="ORF">SEPMUDRAFT_146578</name>
</gene>
<organism evidence="1 2">
    <name type="scientific">Sphaerulina musiva (strain SO2202)</name>
    <name type="common">Poplar stem canker fungus</name>
    <name type="synonym">Septoria musiva</name>
    <dbReference type="NCBI Taxonomy" id="692275"/>
    <lineage>
        <taxon>Eukaryota</taxon>
        <taxon>Fungi</taxon>
        <taxon>Dikarya</taxon>
        <taxon>Ascomycota</taxon>
        <taxon>Pezizomycotina</taxon>
        <taxon>Dothideomycetes</taxon>
        <taxon>Dothideomycetidae</taxon>
        <taxon>Mycosphaerellales</taxon>
        <taxon>Mycosphaerellaceae</taxon>
        <taxon>Sphaerulina</taxon>
    </lineage>
</organism>
<dbReference type="AlphaFoldDB" id="N1QN95"/>
<name>N1QN95_SPHMS</name>
<dbReference type="Proteomes" id="UP000016931">
    <property type="component" value="Unassembled WGS sequence"/>
</dbReference>
<dbReference type="GeneID" id="27900880"/>
<proteinExistence type="predicted"/>